<feature type="compositionally biased region" description="Basic residues" evidence="16">
    <location>
        <begin position="1119"/>
        <end position="1130"/>
    </location>
</feature>
<dbReference type="SUPFAM" id="SSF52540">
    <property type="entry name" value="P-loop containing nucleoside triphosphate hydrolases"/>
    <property type="match status" value="1"/>
</dbReference>
<feature type="region of interest" description="Disordered" evidence="16">
    <location>
        <begin position="1085"/>
        <end position="1130"/>
    </location>
</feature>
<dbReference type="Pfam" id="PF01428">
    <property type="entry name" value="zf-AN1"/>
    <property type="match status" value="1"/>
</dbReference>
<dbReference type="GO" id="GO:0005737">
    <property type="term" value="C:cytoplasm"/>
    <property type="evidence" value="ECO:0007669"/>
    <property type="project" value="UniProtKB-SubCell"/>
</dbReference>
<feature type="compositionally biased region" description="Acidic residues" evidence="16">
    <location>
        <begin position="790"/>
        <end position="800"/>
    </location>
</feature>
<dbReference type="Pfam" id="PF21138">
    <property type="entry name" value="SMUBP-2_HCS1_1B"/>
    <property type="match status" value="1"/>
</dbReference>
<keyword evidence="9" id="KW-0347">Helicase</keyword>
<dbReference type="GO" id="GO:0005634">
    <property type="term" value="C:nucleus"/>
    <property type="evidence" value="ECO:0007669"/>
    <property type="project" value="UniProtKB-SubCell"/>
</dbReference>
<feature type="domain" description="R3H" evidence="18">
    <location>
        <begin position="712"/>
        <end position="775"/>
    </location>
</feature>
<dbReference type="GO" id="GO:0003677">
    <property type="term" value="F:DNA binding"/>
    <property type="evidence" value="ECO:0007669"/>
    <property type="project" value="UniProtKB-KW"/>
</dbReference>
<comment type="caution">
    <text evidence="19">The sequence shown here is derived from an EMBL/GenBank/DDBJ whole genome shotgun (WGS) entry which is preliminary data.</text>
</comment>
<evidence type="ECO:0000256" key="14">
    <source>
        <dbReference type="ARBA" id="ARBA00048432"/>
    </source>
</evidence>
<evidence type="ECO:0000256" key="10">
    <source>
        <dbReference type="ARBA" id="ARBA00022833"/>
    </source>
</evidence>
<evidence type="ECO:0000313" key="20">
    <source>
        <dbReference type="Proteomes" id="UP001381693"/>
    </source>
</evidence>
<dbReference type="PROSITE" id="PS51061">
    <property type="entry name" value="R3H"/>
    <property type="match status" value="2"/>
</dbReference>
<dbReference type="EMBL" id="JAXCGZ010022822">
    <property type="protein sequence ID" value="KAK7023360.1"/>
    <property type="molecule type" value="Genomic_DNA"/>
</dbReference>
<dbReference type="GO" id="GO:0016787">
    <property type="term" value="F:hydrolase activity"/>
    <property type="evidence" value="ECO:0007669"/>
    <property type="project" value="UniProtKB-KW"/>
</dbReference>
<evidence type="ECO:0000256" key="5">
    <source>
        <dbReference type="ARBA" id="ARBA00022723"/>
    </source>
</evidence>
<dbReference type="CDD" id="cd18044">
    <property type="entry name" value="DEXXQc_SMUBP2"/>
    <property type="match status" value="1"/>
</dbReference>
<dbReference type="EC" id="5.6.1.8" evidence="19"/>
<evidence type="ECO:0000256" key="13">
    <source>
        <dbReference type="ARBA" id="ARBA00023242"/>
    </source>
</evidence>
<dbReference type="InterPro" id="IPR003593">
    <property type="entry name" value="AAA+_ATPase"/>
</dbReference>
<dbReference type="SUPFAM" id="SSF82708">
    <property type="entry name" value="R3H domain"/>
    <property type="match status" value="2"/>
</dbReference>
<feature type="region of interest" description="Disordered" evidence="16">
    <location>
        <begin position="985"/>
        <end position="1013"/>
    </location>
</feature>
<evidence type="ECO:0000256" key="1">
    <source>
        <dbReference type="ARBA" id="ARBA00004123"/>
    </source>
</evidence>
<dbReference type="InterPro" id="IPR048761">
    <property type="entry name" value="SMUBP-2_HCS1_1B"/>
</dbReference>
<feature type="region of interest" description="Disordered" evidence="16">
    <location>
        <begin position="669"/>
        <end position="714"/>
    </location>
</feature>
<keyword evidence="8" id="KW-0378">Hydrolase</keyword>
<keyword evidence="19" id="KW-0413">Isomerase</keyword>
<keyword evidence="13" id="KW-0539">Nucleus</keyword>
<keyword evidence="12" id="KW-0694">RNA-binding</keyword>
<comment type="subcellular location">
    <subcellularLocation>
        <location evidence="2">Cytoplasm</location>
    </subcellularLocation>
    <subcellularLocation>
        <location evidence="1">Nucleus</location>
    </subcellularLocation>
</comment>
<dbReference type="InterPro" id="IPR004483">
    <property type="entry name" value="SMUBP-2/Hcs1-like"/>
</dbReference>
<dbReference type="PROSITE" id="PS51039">
    <property type="entry name" value="ZF_AN1"/>
    <property type="match status" value="1"/>
</dbReference>
<dbReference type="PANTHER" id="PTHR43788">
    <property type="entry name" value="DNA2/NAM7 HELICASE FAMILY MEMBER"/>
    <property type="match status" value="1"/>
</dbReference>
<dbReference type="GO" id="GO:0000146">
    <property type="term" value="F:microfilament motor activity"/>
    <property type="evidence" value="ECO:0007669"/>
    <property type="project" value="UniProtKB-EC"/>
</dbReference>
<dbReference type="SMART" id="SM00393">
    <property type="entry name" value="R3H"/>
    <property type="match status" value="2"/>
</dbReference>
<dbReference type="InterPro" id="IPR041679">
    <property type="entry name" value="DNA2/NAM7-like_C"/>
</dbReference>
<keyword evidence="11" id="KW-0067">ATP-binding</keyword>
<dbReference type="InterPro" id="IPR036867">
    <property type="entry name" value="R3H_dom_sf"/>
</dbReference>
<organism evidence="19 20">
    <name type="scientific">Halocaridina rubra</name>
    <name type="common">Hawaiian red shrimp</name>
    <dbReference type="NCBI Taxonomy" id="373956"/>
    <lineage>
        <taxon>Eukaryota</taxon>
        <taxon>Metazoa</taxon>
        <taxon>Ecdysozoa</taxon>
        <taxon>Arthropoda</taxon>
        <taxon>Crustacea</taxon>
        <taxon>Multicrustacea</taxon>
        <taxon>Malacostraca</taxon>
        <taxon>Eumalacostraca</taxon>
        <taxon>Eucarida</taxon>
        <taxon>Decapoda</taxon>
        <taxon>Pleocyemata</taxon>
        <taxon>Caridea</taxon>
        <taxon>Atyoidea</taxon>
        <taxon>Atyidae</taxon>
        <taxon>Halocaridina</taxon>
    </lineage>
</organism>
<evidence type="ECO:0000256" key="16">
    <source>
        <dbReference type="SAM" id="MobiDB-lite"/>
    </source>
</evidence>
<keyword evidence="10" id="KW-0862">Zinc</keyword>
<dbReference type="SMART" id="SM00487">
    <property type="entry name" value="DEXDc"/>
    <property type="match status" value="1"/>
</dbReference>
<dbReference type="GO" id="GO:0008270">
    <property type="term" value="F:zinc ion binding"/>
    <property type="evidence" value="ECO:0007669"/>
    <property type="project" value="UniProtKB-KW"/>
</dbReference>
<protein>
    <submittedName>
        <fullName evidence="19">DNA-binding protein SMUBP-2</fullName>
        <ecNumber evidence="19">5.6.1.8</ecNumber>
    </submittedName>
</protein>
<name>A0AAN8WMZ6_HALRR</name>
<evidence type="ECO:0000259" key="18">
    <source>
        <dbReference type="PROSITE" id="PS51061"/>
    </source>
</evidence>
<keyword evidence="20" id="KW-1185">Reference proteome</keyword>
<dbReference type="AlphaFoldDB" id="A0AAN8WMZ6"/>
<dbReference type="Gene3D" id="3.40.50.300">
    <property type="entry name" value="P-loop containing nucleotide triphosphate hydrolases"/>
    <property type="match status" value="2"/>
</dbReference>
<dbReference type="InterPro" id="IPR000058">
    <property type="entry name" value="Znf_AN1"/>
</dbReference>
<dbReference type="InterPro" id="IPR041677">
    <property type="entry name" value="DNA2/NAM7_AAA_11"/>
</dbReference>
<evidence type="ECO:0000256" key="4">
    <source>
        <dbReference type="ARBA" id="ARBA00022490"/>
    </source>
</evidence>
<dbReference type="InterPro" id="IPR047187">
    <property type="entry name" value="SF1_C_Upf1"/>
</dbReference>
<evidence type="ECO:0000256" key="12">
    <source>
        <dbReference type="ARBA" id="ARBA00022884"/>
    </source>
</evidence>
<feature type="compositionally biased region" description="Basic and acidic residues" evidence="16">
    <location>
        <begin position="1095"/>
        <end position="1117"/>
    </location>
</feature>
<keyword evidence="19" id="KW-0238">DNA-binding</keyword>
<dbReference type="InterPro" id="IPR001374">
    <property type="entry name" value="R3H_dom"/>
</dbReference>
<dbReference type="Pfam" id="PF01424">
    <property type="entry name" value="R3H"/>
    <property type="match status" value="2"/>
</dbReference>
<evidence type="ECO:0000313" key="19">
    <source>
        <dbReference type="EMBL" id="KAK7023360.1"/>
    </source>
</evidence>
<dbReference type="CDD" id="cd18808">
    <property type="entry name" value="SF1_C_Upf1"/>
    <property type="match status" value="1"/>
</dbReference>
<keyword evidence="7 15" id="KW-0863">Zinc-finger</keyword>
<evidence type="ECO:0000256" key="9">
    <source>
        <dbReference type="ARBA" id="ARBA00022806"/>
    </source>
</evidence>
<dbReference type="InterPro" id="IPR027417">
    <property type="entry name" value="P-loop_NTPase"/>
</dbReference>
<dbReference type="InterPro" id="IPR050534">
    <property type="entry name" value="Coronavir_polyprotein_1ab"/>
</dbReference>
<dbReference type="GO" id="GO:0003723">
    <property type="term" value="F:RNA binding"/>
    <property type="evidence" value="ECO:0007669"/>
    <property type="project" value="UniProtKB-KW"/>
</dbReference>
<reference evidence="19 20" key="1">
    <citation type="submission" date="2023-11" db="EMBL/GenBank/DDBJ databases">
        <title>Halocaridina rubra genome assembly.</title>
        <authorList>
            <person name="Smith C."/>
        </authorList>
    </citation>
    <scope>NUCLEOTIDE SEQUENCE [LARGE SCALE GENOMIC DNA]</scope>
    <source>
        <strain evidence="19">EP-1</strain>
        <tissue evidence="19">Whole</tissue>
    </source>
</reference>
<dbReference type="Gene3D" id="2.40.30.270">
    <property type="match status" value="1"/>
</dbReference>
<dbReference type="SMART" id="SM00382">
    <property type="entry name" value="AAA"/>
    <property type="match status" value="1"/>
</dbReference>
<comment type="catalytic activity">
    <reaction evidence="14">
        <text>ATP + H2O = ADP + phosphate + H(+)</text>
        <dbReference type="Rhea" id="RHEA:13065"/>
        <dbReference type="ChEBI" id="CHEBI:15377"/>
        <dbReference type="ChEBI" id="CHEBI:15378"/>
        <dbReference type="ChEBI" id="CHEBI:30616"/>
        <dbReference type="ChEBI" id="CHEBI:43474"/>
        <dbReference type="ChEBI" id="CHEBI:456216"/>
        <dbReference type="EC" id="3.6.4.12"/>
    </reaction>
    <physiologicalReaction direction="left-to-right" evidence="14">
        <dbReference type="Rhea" id="RHEA:13066"/>
    </physiologicalReaction>
</comment>
<keyword evidence="4" id="KW-0963">Cytoplasm</keyword>
<accession>A0AAN8WMZ6</accession>
<evidence type="ECO:0000256" key="6">
    <source>
        <dbReference type="ARBA" id="ARBA00022741"/>
    </source>
</evidence>
<dbReference type="Gene3D" id="4.10.1110.10">
    <property type="entry name" value="AN1-like Zinc finger"/>
    <property type="match status" value="1"/>
</dbReference>
<dbReference type="Pfam" id="PF13086">
    <property type="entry name" value="AAA_11"/>
    <property type="match status" value="1"/>
</dbReference>
<dbReference type="Proteomes" id="UP001381693">
    <property type="component" value="Unassembled WGS sequence"/>
</dbReference>
<dbReference type="InterPro" id="IPR035896">
    <property type="entry name" value="AN1-like_Znf"/>
</dbReference>
<dbReference type="GO" id="GO:0005524">
    <property type="term" value="F:ATP binding"/>
    <property type="evidence" value="ECO:0007669"/>
    <property type="project" value="UniProtKB-KW"/>
</dbReference>
<evidence type="ECO:0000256" key="2">
    <source>
        <dbReference type="ARBA" id="ARBA00004496"/>
    </source>
</evidence>
<dbReference type="PROSITE" id="PS50896">
    <property type="entry name" value="LISH"/>
    <property type="match status" value="1"/>
</dbReference>
<dbReference type="Pfam" id="PF13087">
    <property type="entry name" value="AAA_12"/>
    <property type="match status" value="1"/>
</dbReference>
<dbReference type="PANTHER" id="PTHR43788:SF8">
    <property type="entry name" value="DNA-BINDING PROTEIN SMUBP-2"/>
    <property type="match status" value="1"/>
</dbReference>
<evidence type="ECO:0000256" key="7">
    <source>
        <dbReference type="ARBA" id="ARBA00022771"/>
    </source>
</evidence>
<dbReference type="FunFam" id="3.40.50.300:FF:001146">
    <property type="entry name" value="DNA-binding protein SMUBP-2 isoform X1"/>
    <property type="match status" value="1"/>
</dbReference>
<proteinExistence type="inferred from homology"/>
<keyword evidence="6" id="KW-0547">Nucleotide-binding</keyword>
<evidence type="ECO:0000256" key="8">
    <source>
        <dbReference type="ARBA" id="ARBA00022801"/>
    </source>
</evidence>
<feature type="domain" description="R3H" evidence="18">
    <location>
        <begin position="802"/>
        <end position="865"/>
    </location>
</feature>
<dbReference type="InterPro" id="IPR006594">
    <property type="entry name" value="LisH"/>
</dbReference>
<dbReference type="SMART" id="SM00154">
    <property type="entry name" value="ZnF_AN1"/>
    <property type="match status" value="1"/>
</dbReference>
<dbReference type="FunFam" id="3.30.1370.50:FF:000002">
    <property type="entry name" value="Immunoglobulin mu DNA-binding protein 2"/>
    <property type="match status" value="1"/>
</dbReference>
<evidence type="ECO:0000256" key="11">
    <source>
        <dbReference type="ARBA" id="ARBA00022840"/>
    </source>
</evidence>
<dbReference type="Gene3D" id="3.30.1370.50">
    <property type="entry name" value="R3H-like domain"/>
    <property type="match status" value="2"/>
</dbReference>
<evidence type="ECO:0000259" key="17">
    <source>
        <dbReference type="PROSITE" id="PS51039"/>
    </source>
</evidence>
<feature type="region of interest" description="Disordered" evidence="16">
    <location>
        <begin position="781"/>
        <end position="800"/>
    </location>
</feature>
<feature type="domain" description="AN1-type" evidence="17">
    <location>
        <begin position="1026"/>
        <end position="1075"/>
    </location>
</feature>
<dbReference type="InterPro" id="IPR014001">
    <property type="entry name" value="Helicase_ATP-bd"/>
</dbReference>
<evidence type="ECO:0000256" key="3">
    <source>
        <dbReference type="ARBA" id="ARBA00007913"/>
    </source>
</evidence>
<dbReference type="NCBIfam" id="TIGR00376">
    <property type="entry name" value="IGHMBP2 family helicase"/>
    <property type="match status" value="1"/>
</dbReference>
<sequence>MTELKKELSRQDWVALHTSLLEEERKAEITAAQTQDEGVSLKLLETRGVVISRLIIRERSTGLYGRPLYIFISSKKDSVLPANKFSSGDIVGIHESSTTTQKQLSSGVVTRITQSSVQIVIDEGADELDCTSDDALFRLHQLANDVTYKRIKSSLEELNKETISRSSHLLSVLFRESPPKAIAPSTPPQLLQSNCEIQFFNQKLDSSQREAVEFSIRRSDLAVIHGPPGTGKTTTLVETIRQHIKLKSKILACAPSNLAVDNLVERLSATGVRVVRIGHPARVTPLTLKHTLDALLHHCEESELLKDIRNDISKELDKLKKTKDKGRRHAIRSEIKTYRKELQEREIRLTKHILTSCDVILATLTSSGKDGPLRHLPPDHIDLVVIDECSQAIEAACYQSILRATKLIIAGDHCQLPPTILSPEAASKGLELSLMERIIEQCGKDVVKMLTVQYRMNANIMNWASSALYDNKLVAHSSVADHLLAQSEVVQATEDTEHALVLIDTAGCDCWELNTPDEHSKGNKNEAVIVSCHVKNLIAAGVAECDIAVITPYNLQVELICSLLRDDHPKVEVRSVDGFQGREKEAVVMSLVRSNEEGKVGFLSENRRLNVAVTRARKHLSVVCDSDTVGRHDFLRGLIDYFSQHGLVKSAHEFQHDIEITDVQTPESVILLPNSGSRNKKKIEMDNRSDKPEPKPKQYKNEPHLPTEEENKKRRAEYEGIINRFVKSDNQMQAFPTNLNSFERRLIHDIASNLGLLHESQGEGKERFIVIKKPTEGELAGIKELNNSEDFSDDDDDSEENEAYRTEFKEIIQGFVDSDALTYKFPANLNGYERHIVYKLSDEFGLQHDSCGEGKKRSIVLHKNKSNIQKPNVRSSNNNKTLCSVERENNLKVIKNSNTITLSSSGAVPKSKVLCDDVNNASSTQVKMQTRFIDGRYQEVVIDNSKSNFCDEENKQPTKRCSLCGKAIPEQNFTVHTVQCERLQRARDEEKKRQKAKKKDKKSQNKGSDIAQGVDEDFDSVIAQFTKENNTCSQPKCKTPTSVIFQLCPFCRKTFCLAHHMAEIHGCGDQARHHARMMINKEGVLYPGSGIPSKKPPDDKRKQMQRKLDKKMEDLSSQRKAKKSTKNTKK</sequence>
<dbReference type="GO" id="GO:0043139">
    <property type="term" value="F:5'-3' DNA helicase activity"/>
    <property type="evidence" value="ECO:0007669"/>
    <property type="project" value="TreeGrafter"/>
</dbReference>
<evidence type="ECO:0000256" key="15">
    <source>
        <dbReference type="PROSITE-ProRule" id="PRU00449"/>
    </source>
</evidence>
<keyword evidence="5" id="KW-0479">Metal-binding</keyword>
<gene>
    <name evidence="19" type="primary">IGHMBP2</name>
    <name evidence="19" type="ORF">SK128_005256</name>
</gene>
<feature type="compositionally biased region" description="Basic and acidic residues" evidence="16">
    <location>
        <begin position="682"/>
        <end position="714"/>
    </location>
</feature>
<comment type="similarity">
    <text evidence="3">Belongs to the DNA2/NAM7 helicase family.</text>
</comment>
<dbReference type="SUPFAM" id="SSF118310">
    <property type="entry name" value="AN1-like Zinc finger"/>
    <property type="match status" value="1"/>
</dbReference>